<reference evidence="2 3" key="1">
    <citation type="journal article" date="2012" name="BMC Genomics">
        <title>Sequencing the genome of Marssonina brunnea reveals fungus-poplar co-evolution.</title>
        <authorList>
            <person name="Zhu S."/>
            <person name="Cao Y.-Z."/>
            <person name="Jiang C."/>
            <person name="Tan B.-Y."/>
            <person name="Wang Z."/>
            <person name="Feng S."/>
            <person name="Zhang L."/>
            <person name="Su X.-H."/>
            <person name="Brejova B."/>
            <person name="Vinar T."/>
            <person name="Xu M."/>
            <person name="Wang M.-X."/>
            <person name="Zhang S.-G."/>
            <person name="Huang M.-R."/>
            <person name="Wu R."/>
            <person name="Zhou Y."/>
        </authorList>
    </citation>
    <scope>NUCLEOTIDE SEQUENCE [LARGE SCALE GENOMIC DNA]</scope>
    <source>
        <strain evidence="2 3">MB_m1</strain>
    </source>
</reference>
<proteinExistence type="predicted"/>
<evidence type="ECO:0000256" key="1">
    <source>
        <dbReference type="SAM" id="MobiDB-lite"/>
    </source>
</evidence>
<dbReference type="AlphaFoldDB" id="K1XIX7"/>
<name>K1XIX7_MARBU</name>
<dbReference type="HOGENOM" id="CLU_1005010_0_0_1"/>
<accession>K1XIX7</accession>
<dbReference type="KEGG" id="mbe:MBM_09478"/>
<dbReference type="InterPro" id="IPR029052">
    <property type="entry name" value="Metallo-depent_PP-like"/>
</dbReference>
<protein>
    <submittedName>
        <fullName evidence="2">Ser/Thr protein phosphatase family</fullName>
    </submittedName>
</protein>
<evidence type="ECO:0000313" key="3">
    <source>
        <dbReference type="Proteomes" id="UP000006753"/>
    </source>
</evidence>
<dbReference type="OrthoDB" id="7722975at2759"/>
<feature type="compositionally biased region" description="Basic residues" evidence="1">
    <location>
        <begin position="177"/>
        <end position="189"/>
    </location>
</feature>
<dbReference type="STRING" id="1072389.K1XIX7"/>
<gene>
    <name evidence="2" type="ORF">MBM_09478</name>
</gene>
<dbReference type="eggNOG" id="KOG4419">
    <property type="taxonomic scope" value="Eukaryota"/>
</dbReference>
<sequence>MVLECGYLQNIRGSGKLRRMALCNCVGDLHDGAGLSDAVLPNGVLSNPIFEEIDCDVLTIGNHELYVSEIADEQQVTLTGLVGEKCQPALQLLQLQQSLGRQIVTSNVQILNPVTGAFDYIGSEYRYFSTAHGCLIYVLGLRIMTFGFLFDFTGNSNVSKVIKRHHPPPNRRDPGLPHHRRLRQRRRRQPALPNPIGNASFPADGSTPAVVHVVFFDYFASTVVQVLNRFRGGAYTMDDVAYYVNSNYTAQNYLPDFARLMWQANVPTLSGRAGHRL</sequence>
<dbReference type="Proteomes" id="UP000006753">
    <property type="component" value="Unassembled WGS sequence"/>
</dbReference>
<dbReference type="EMBL" id="JH921458">
    <property type="protein sequence ID" value="EKD12444.1"/>
    <property type="molecule type" value="Genomic_DNA"/>
</dbReference>
<dbReference type="InParanoid" id="K1XIX7"/>
<keyword evidence="3" id="KW-1185">Reference proteome</keyword>
<feature type="region of interest" description="Disordered" evidence="1">
    <location>
        <begin position="164"/>
        <end position="200"/>
    </location>
</feature>
<dbReference type="Gene3D" id="3.60.21.10">
    <property type="match status" value="1"/>
</dbReference>
<dbReference type="SUPFAM" id="SSF56300">
    <property type="entry name" value="Metallo-dependent phosphatases"/>
    <property type="match status" value="1"/>
</dbReference>
<evidence type="ECO:0000313" key="2">
    <source>
        <dbReference type="EMBL" id="EKD12444.1"/>
    </source>
</evidence>
<organism evidence="2 3">
    <name type="scientific">Marssonina brunnea f. sp. multigermtubi (strain MB_m1)</name>
    <name type="common">Marssonina leaf spot fungus</name>
    <dbReference type="NCBI Taxonomy" id="1072389"/>
    <lineage>
        <taxon>Eukaryota</taxon>
        <taxon>Fungi</taxon>
        <taxon>Dikarya</taxon>
        <taxon>Ascomycota</taxon>
        <taxon>Pezizomycotina</taxon>
        <taxon>Leotiomycetes</taxon>
        <taxon>Helotiales</taxon>
        <taxon>Drepanopezizaceae</taxon>
        <taxon>Drepanopeziza</taxon>
    </lineage>
</organism>